<keyword evidence="1" id="KW-0812">Transmembrane</keyword>
<dbReference type="EMBL" id="FMTY01000011">
    <property type="protein sequence ID" value="SCX18941.1"/>
    <property type="molecule type" value="Genomic_DNA"/>
</dbReference>
<gene>
    <name evidence="2" type="ORF">SAMN02927925_02755</name>
</gene>
<evidence type="ECO:0008006" key="4">
    <source>
        <dbReference type="Google" id="ProtNLM"/>
    </source>
</evidence>
<dbReference type="AlphaFoldDB" id="A0A1G4W9E5"/>
<protein>
    <recommendedName>
        <fullName evidence="4">DUF3592 domain-containing protein</fullName>
    </recommendedName>
</protein>
<dbReference type="RefSeq" id="WP_035654974.1">
    <property type="nucleotide sequence ID" value="NZ_FMTY01000011.1"/>
</dbReference>
<reference evidence="2 3" key="1">
    <citation type="submission" date="2016-10" db="EMBL/GenBank/DDBJ databases">
        <authorList>
            <person name="de Groot N.N."/>
        </authorList>
    </citation>
    <scope>NUCLEOTIDE SEQUENCE [LARGE SCALE GENOMIC DNA]</scope>
    <source>
        <strain evidence="2 3">CGMCC 1.3801</strain>
    </source>
</reference>
<evidence type="ECO:0000313" key="2">
    <source>
        <dbReference type="EMBL" id="SCX18941.1"/>
    </source>
</evidence>
<dbReference type="Proteomes" id="UP000182124">
    <property type="component" value="Unassembled WGS sequence"/>
</dbReference>
<proteinExistence type="predicted"/>
<evidence type="ECO:0000256" key="1">
    <source>
        <dbReference type="SAM" id="Phobius"/>
    </source>
</evidence>
<accession>A0A1G4W9E5</accession>
<organism evidence="2 3">
    <name type="scientific">Flavobacterium saliperosum</name>
    <dbReference type="NCBI Taxonomy" id="329186"/>
    <lineage>
        <taxon>Bacteria</taxon>
        <taxon>Pseudomonadati</taxon>
        <taxon>Bacteroidota</taxon>
        <taxon>Flavobacteriia</taxon>
        <taxon>Flavobacteriales</taxon>
        <taxon>Flavobacteriaceae</taxon>
        <taxon>Flavobacterium</taxon>
    </lineage>
</organism>
<sequence length="120" mass="13959">MSKNIKPPKKTLKEKICIFLVLIGTSSVIYFIATGLTEEREQEIEFVKKDYSMTRGIITKKSVHKGHHIRVEYKVEGKLYEESDGFNINDKVEEGDSVYVKYSKSKPELMITEYNDEFNN</sequence>
<keyword evidence="1" id="KW-1133">Transmembrane helix</keyword>
<name>A0A1G4W9E5_9FLAO</name>
<evidence type="ECO:0000313" key="3">
    <source>
        <dbReference type="Proteomes" id="UP000182124"/>
    </source>
</evidence>
<dbReference type="STRING" id="329186.SAMN02927925_02755"/>
<feature type="transmembrane region" description="Helical" evidence="1">
    <location>
        <begin position="16"/>
        <end position="33"/>
    </location>
</feature>
<keyword evidence="1" id="KW-0472">Membrane</keyword>